<sequence length="155" mass="17582">MLDKTDVLEGLEECGLVTYDEETGLPLKVEANRHLREKEVCAVLLTYIVEDVRISNRELERRTGINARTIGKYRSGDIFLKLLAEYTNKRMIGIRSLALEELERILANPKLNENTKIKGIALALQHSEKMAEIALLGTSKPEVTVDMLIKELEDM</sequence>
<dbReference type="OrthoDB" id="9854827at2"/>
<evidence type="ECO:0008006" key="3">
    <source>
        <dbReference type="Google" id="ProtNLM"/>
    </source>
</evidence>
<proteinExistence type="predicted"/>
<protein>
    <recommendedName>
        <fullName evidence="3">Homeodomain phBC6A51-type domain-containing protein</fullName>
    </recommendedName>
</protein>
<dbReference type="Proteomes" id="UP000287872">
    <property type="component" value="Unassembled WGS sequence"/>
</dbReference>
<dbReference type="RefSeq" id="WP_125006126.1">
    <property type="nucleotide sequence ID" value="NZ_BHYK01000049.1"/>
</dbReference>
<keyword evidence="2" id="KW-1185">Reference proteome</keyword>
<comment type="caution">
    <text evidence="1">The sequence shown here is derived from an EMBL/GenBank/DDBJ whole genome shotgun (WGS) entry which is preliminary data.</text>
</comment>
<reference evidence="1 2" key="1">
    <citation type="submission" date="2018-11" db="EMBL/GenBank/DDBJ databases">
        <title>Genome sequencing and assembly of Clostridium tagluense strain A121.</title>
        <authorList>
            <person name="Murakami T."/>
            <person name="Segawa T."/>
            <person name="Shcherbakova V.A."/>
            <person name="Mori H."/>
            <person name="Yoshimura Y."/>
        </authorList>
    </citation>
    <scope>NUCLEOTIDE SEQUENCE [LARGE SCALE GENOMIC DNA]</scope>
    <source>
        <strain evidence="1 2">A121</strain>
    </source>
</reference>
<dbReference type="EMBL" id="BHYK01000049">
    <property type="protein sequence ID" value="GCD12991.1"/>
    <property type="molecule type" value="Genomic_DNA"/>
</dbReference>
<dbReference type="AlphaFoldDB" id="A0A401UTY7"/>
<evidence type="ECO:0000313" key="1">
    <source>
        <dbReference type="EMBL" id="GCD12991.1"/>
    </source>
</evidence>
<accession>A0A401UTY7</accession>
<organism evidence="1 2">
    <name type="scientific">Clostridium tagluense</name>
    <dbReference type="NCBI Taxonomy" id="360422"/>
    <lineage>
        <taxon>Bacteria</taxon>
        <taxon>Bacillati</taxon>
        <taxon>Bacillota</taxon>
        <taxon>Clostridia</taxon>
        <taxon>Eubacteriales</taxon>
        <taxon>Clostridiaceae</taxon>
        <taxon>Clostridium</taxon>
    </lineage>
</organism>
<name>A0A401UTY7_9CLOT</name>
<gene>
    <name evidence="1" type="ORF">Ctaglu_46140</name>
</gene>
<evidence type="ECO:0000313" key="2">
    <source>
        <dbReference type="Proteomes" id="UP000287872"/>
    </source>
</evidence>